<accession>A0AC60PP87</accession>
<evidence type="ECO:0000313" key="2">
    <source>
        <dbReference type="Proteomes" id="UP000805193"/>
    </source>
</evidence>
<gene>
    <name evidence="1" type="ORF">HPB47_001365</name>
</gene>
<keyword evidence="2" id="KW-1185">Reference proteome</keyword>
<comment type="caution">
    <text evidence="1">The sequence shown here is derived from an EMBL/GenBank/DDBJ whole genome shotgun (WGS) entry which is preliminary data.</text>
</comment>
<feature type="non-terminal residue" evidence="1">
    <location>
        <position position="1"/>
    </location>
</feature>
<name>A0AC60PP87_IXOPE</name>
<dbReference type="EMBL" id="JABSTQ010010175">
    <property type="protein sequence ID" value="KAG0422843.1"/>
    <property type="molecule type" value="Genomic_DNA"/>
</dbReference>
<organism evidence="1 2">
    <name type="scientific">Ixodes persulcatus</name>
    <name type="common">Taiga tick</name>
    <dbReference type="NCBI Taxonomy" id="34615"/>
    <lineage>
        <taxon>Eukaryota</taxon>
        <taxon>Metazoa</taxon>
        <taxon>Ecdysozoa</taxon>
        <taxon>Arthropoda</taxon>
        <taxon>Chelicerata</taxon>
        <taxon>Arachnida</taxon>
        <taxon>Acari</taxon>
        <taxon>Parasitiformes</taxon>
        <taxon>Ixodida</taxon>
        <taxon>Ixodoidea</taxon>
        <taxon>Ixodidae</taxon>
        <taxon>Ixodinae</taxon>
        <taxon>Ixodes</taxon>
    </lineage>
</organism>
<sequence length="97" mass="11417">ATEVNADRIHRGENRPNEVLFIVNDLSRSIEPYEEGTSWEEYEERPREYFELHKERIKTDRTEASVLITALGQKTYSRLRDSSSLLQPNKRTHEALV</sequence>
<reference evidence="1 2" key="1">
    <citation type="journal article" date="2020" name="Cell">
        <title>Large-Scale Comparative Analyses of Tick Genomes Elucidate Their Genetic Diversity and Vector Capacities.</title>
        <authorList>
            <consortium name="Tick Genome and Microbiome Consortium (TIGMIC)"/>
            <person name="Jia N."/>
            <person name="Wang J."/>
            <person name="Shi W."/>
            <person name="Du L."/>
            <person name="Sun Y."/>
            <person name="Zhan W."/>
            <person name="Jiang J.F."/>
            <person name="Wang Q."/>
            <person name="Zhang B."/>
            <person name="Ji P."/>
            <person name="Bell-Sakyi L."/>
            <person name="Cui X.M."/>
            <person name="Yuan T.T."/>
            <person name="Jiang B.G."/>
            <person name="Yang W.F."/>
            <person name="Lam T.T."/>
            <person name="Chang Q.C."/>
            <person name="Ding S.J."/>
            <person name="Wang X.J."/>
            <person name="Zhu J.G."/>
            <person name="Ruan X.D."/>
            <person name="Zhao L."/>
            <person name="Wei J.T."/>
            <person name="Ye R.Z."/>
            <person name="Que T.C."/>
            <person name="Du C.H."/>
            <person name="Zhou Y.H."/>
            <person name="Cheng J.X."/>
            <person name="Dai P.F."/>
            <person name="Guo W.B."/>
            <person name="Han X.H."/>
            <person name="Huang E.J."/>
            <person name="Li L.F."/>
            <person name="Wei W."/>
            <person name="Gao Y.C."/>
            <person name="Liu J.Z."/>
            <person name="Shao H.Z."/>
            <person name="Wang X."/>
            <person name="Wang C.C."/>
            <person name="Yang T.C."/>
            <person name="Huo Q.B."/>
            <person name="Li W."/>
            <person name="Chen H.Y."/>
            <person name="Chen S.E."/>
            <person name="Zhou L.G."/>
            <person name="Ni X.B."/>
            <person name="Tian J.H."/>
            <person name="Sheng Y."/>
            <person name="Liu T."/>
            <person name="Pan Y.S."/>
            <person name="Xia L.Y."/>
            <person name="Li J."/>
            <person name="Zhao F."/>
            <person name="Cao W.C."/>
        </authorList>
    </citation>
    <scope>NUCLEOTIDE SEQUENCE [LARGE SCALE GENOMIC DNA]</scope>
    <source>
        <strain evidence="1">Iper-2018</strain>
    </source>
</reference>
<protein>
    <submittedName>
        <fullName evidence="1">Uncharacterized protein</fullName>
    </submittedName>
</protein>
<proteinExistence type="predicted"/>
<evidence type="ECO:0000313" key="1">
    <source>
        <dbReference type="EMBL" id="KAG0422843.1"/>
    </source>
</evidence>
<dbReference type="Proteomes" id="UP000805193">
    <property type="component" value="Unassembled WGS sequence"/>
</dbReference>